<organism evidence="2 3">
    <name type="scientific">Lithocarpus litseifolius</name>
    <dbReference type="NCBI Taxonomy" id="425828"/>
    <lineage>
        <taxon>Eukaryota</taxon>
        <taxon>Viridiplantae</taxon>
        <taxon>Streptophyta</taxon>
        <taxon>Embryophyta</taxon>
        <taxon>Tracheophyta</taxon>
        <taxon>Spermatophyta</taxon>
        <taxon>Magnoliopsida</taxon>
        <taxon>eudicotyledons</taxon>
        <taxon>Gunneridae</taxon>
        <taxon>Pentapetalae</taxon>
        <taxon>rosids</taxon>
        <taxon>fabids</taxon>
        <taxon>Fagales</taxon>
        <taxon>Fagaceae</taxon>
        <taxon>Lithocarpus</taxon>
    </lineage>
</organism>
<dbReference type="InterPro" id="IPR002156">
    <property type="entry name" value="RNaseH_domain"/>
</dbReference>
<accession>A0AAW2DNM0</accession>
<sequence>MLDTNYEEAVTHLNPINAELASLESHAESSLPGIKSNACAPLSPTNNAQVRCRPFLAEKLVCSRDLCQGSFALKSPHLAETFAYIAWSISHNRNAQTVGAVTVPLEKIYTDAVERLQEFHAVQDIPLKQRMVDHPTHWLPPLPTQYKANSDGAIFQDTGLAGIGVVIRDFEGMVLAALSERIPLPSTVEDVEALACRKAISFSIELGLQDVVFEVDSEIIYRHLISDSTCMTAFGHIVDDSRWLSKSLRSASFSHVRRNGNRVADKLAKLAKFLCEPQIWIEDIHRDVILDSSFLPS</sequence>
<evidence type="ECO:0000313" key="2">
    <source>
        <dbReference type="EMBL" id="KAL0012228.1"/>
    </source>
</evidence>
<dbReference type="EMBL" id="JAZDWU010000002">
    <property type="protein sequence ID" value="KAL0012228.1"/>
    <property type="molecule type" value="Genomic_DNA"/>
</dbReference>
<dbReference type="InterPro" id="IPR052929">
    <property type="entry name" value="RNase_H-like_EbsB-rel"/>
</dbReference>
<feature type="domain" description="RNase H type-1" evidence="1">
    <location>
        <begin position="149"/>
        <end position="271"/>
    </location>
</feature>
<comment type="caution">
    <text evidence="2">The sequence shown here is derived from an EMBL/GenBank/DDBJ whole genome shotgun (WGS) entry which is preliminary data.</text>
</comment>
<proteinExistence type="predicted"/>
<dbReference type="InterPro" id="IPR044730">
    <property type="entry name" value="RNase_H-like_dom_plant"/>
</dbReference>
<dbReference type="GO" id="GO:0003676">
    <property type="term" value="F:nucleic acid binding"/>
    <property type="evidence" value="ECO:0007669"/>
    <property type="project" value="InterPro"/>
</dbReference>
<dbReference type="PANTHER" id="PTHR47074:SF48">
    <property type="entry name" value="POLYNUCLEOTIDYL TRANSFERASE, RIBONUCLEASE H-LIKE SUPERFAMILY PROTEIN"/>
    <property type="match status" value="1"/>
</dbReference>
<dbReference type="GO" id="GO:0004523">
    <property type="term" value="F:RNA-DNA hybrid ribonuclease activity"/>
    <property type="evidence" value="ECO:0007669"/>
    <property type="project" value="InterPro"/>
</dbReference>
<name>A0AAW2DNM0_9ROSI</name>
<reference evidence="2 3" key="1">
    <citation type="submission" date="2024-01" db="EMBL/GenBank/DDBJ databases">
        <title>A telomere-to-telomere, gap-free genome of sweet tea (Lithocarpus litseifolius).</title>
        <authorList>
            <person name="Zhou J."/>
        </authorList>
    </citation>
    <scope>NUCLEOTIDE SEQUENCE [LARGE SCALE GENOMIC DNA]</scope>
    <source>
        <strain evidence="2">Zhou-2022a</strain>
        <tissue evidence="2">Leaf</tissue>
    </source>
</reference>
<dbReference type="SUPFAM" id="SSF53098">
    <property type="entry name" value="Ribonuclease H-like"/>
    <property type="match status" value="1"/>
</dbReference>
<dbReference type="InterPro" id="IPR036397">
    <property type="entry name" value="RNaseH_sf"/>
</dbReference>
<keyword evidence="3" id="KW-1185">Reference proteome</keyword>
<gene>
    <name evidence="2" type="ORF">SO802_007336</name>
</gene>
<dbReference type="InterPro" id="IPR012337">
    <property type="entry name" value="RNaseH-like_sf"/>
</dbReference>
<dbReference type="AlphaFoldDB" id="A0AAW2DNM0"/>
<dbReference type="Proteomes" id="UP001459277">
    <property type="component" value="Unassembled WGS sequence"/>
</dbReference>
<dbReference type="CDD" id="cd06222">
    <property type="entry name" value="RNase_H_like"/>
    <property type="match status" value="1"/>
</dbReference>
<dbReference type="PANTHER" id="PTHR47074">
    <property type="entry name" value="BNAC02G40300D PROTEIN"/>
    <property type="match status" value="1"/>
</dbReference>
<protein>
    <recommendedName>
        <fullName evidence="1">RNase H type-1 domain-containing protein</fullName>
    </recommendedName>
</protein>
<dbReference type="Gene3D" id="3.30.420.10">
    <property type="entry name" value="Ribonuclease H-like superfamily/Ribonuclease H"/>
    <property type="match status" value="1"/>
</dbReference>
<dbReference type="Pfam" id="PF13456">
    <property type="entry name" value="RVT_3"/>
    <property type="match status" value="1"/>
</dbReference>
<evidence type="ECO:0000259" key="1">
    <source>
        <dbReference type="Pfam" id="PF13456"/>
    </source>
</evidence>
<evidence type="ECO:0000313" key="3">
    <source>
        <dbReference type="Proteomes" id="UP001459277"/>
    </source>
</evidence>